<protein>
    <submittedName>
        <fullName evidence="3">Uncharacterized protein</fullName>
    </submittedName>
</protein>
<accession>A0A9P1GJM2</accession>
<sequence length="632" mass="70153">MPKGKVDFGWNIAMGGIPLFLTTGPGFGEAEVYHMLNIAYGSLKLTKHLPGFEGFQVDRIIVYPLLLHSLKNYSTMKWESPPTNISAAKKKETALKALLRRLQQDQFLGHGGYRVEARLSGHGDPKECLHQFMAWVNHRKSFEAKVQMKVISLDEYLATATNAVNKWGSMLNRDSRLELSTGHPIVDGYRKALNALGFSLEPKPFQTLIDLVGGSHGDGPAEARTPDAPAAPQPAGPADEAPDAPAAPEPAGPAGEPVKLEPQAGESNMYDLALLPGVPPGTALRPLPDPDCEDGHIPYESWDTSLKVVYQRLFGLRPLEPEELFWCAVQAHLLRRPDQPGSAEVLRSNFQRLRNAEGYIAATDVLQLLTQFEVTPNQLPLRSLRRVLTWLGVEANRLEEVLPLKHLPSPGDAQEPEFRLRLQSLYIVYTDFAERFERGLARAMQQLRPFEADVVDAGLASPTAPGPPDALSHVARARESAANRRCVVLEQEVRTKDRIVRELQRQVGELEGFVERLEAELYEETRFTKWWMALHRVDARIRALLRIVESMSRSSASLQLLAQFEGAKQQGAADGAVAQAQLDESLPRAEVEPKLKQIEALQRCGTVWGQEMVRSSLALKQAKDIGVRRHGP</sequence>
<feature type="coiled-coil region" evidence="1">
    <location>
        <begin position="486"/>
        <end position="520"/>
    </location>
</feature>
<dbReference type="EMBL" id="CAMXCT020005557">
    <property type="protein sequence ID" value="CAL1166092.1"/>
    <property type="molecule type" value="Genomic_DNA"/>
</dbReference>
<evidence type="ECO:0000313" key="5">
    <source>
        <dbReference type="Proteomes" id="UP001152797"/>
    </source>
</evidence>
<evidence type="ECO:0000313" key="3">
    <source>
        <dbReference type="EMBL" id="CAI4012717.1"/>
    </source>
</evidence>
<reference evidence="4" key="2">
    <citation type="submission" date="2024-04" db="EMBL/GenBank/DDBJ databases">
        <authorList>
            <person name="Chen Y."/>
            <person name="Shah S."/>
            <person name="Dougan E. K."/>
            <person name="Thang M."/>
            <person name="Chan C."/>
        </authorList>
    </citation>
    <scope>NUCLEOTIDE SEQUENCE [LARGE SCALE GENOMIC DNA]</scope>
</reference>
<evidence type="ECO:0000256" key="2">
    <source>
        <dbReference type="SAM" id="MobiDB-lite"/>
    </source>
</evidence>
<keyword evidence="1" id="KW-0175">Coiled coil</keyword>
<dbReference type="Proteomes" id="UP001152797">
    <property type="component" value="Unassembled WGS sequence"/>
</dbReference>
<evidence type="ECO:0000256" key="1">
    <source>
        <dbReference type="SAM" id="Coils"/>
    </source>
</evidence>
<dbReference type="EMBL" id="CAMXCT010005557">
    <property type="protein sequence ID" value="CAI4012717.1"/>
    <property type="molecule type" value="Genomic_DNA"/>
</dbReference>
<dbReference type="AlphaFoldDB" id="A0A9P1GJM2"/>
<reference evidence="3" key="1">
    <citation type="submission" date="2022-10" db="EMBL/GenBank/DDBJ databases">
        <authorList>
            <person name="Chen Y."/>
            <person name="Dougan E. K."/>
            <person name="Chan C."/>
            <person name="Rhodes N."/>
            <person name="Thang M."/>
        </authorList>
    </citation>
    <scope>NUCLEOTIDE SEQUENCE</scope>
</reference>
<proteinExistence type="predicted"/>
<dbReference type="EMBL" id="CAMXCT030005557">
    <property type="protein sequence ID" value="CAL4800029.1"/>
    <property type="molecule type" value="Genomic_DNA"/>
</dbReference>
<keyword evidence="5" id="KW-1185">Reference proteome</keyword>
<evidence type="ECO:0000313" key="4">
    <source>
        <dbReference type="EMBL" id="CAL1166092.1"/>
    </source>
</evidence>
<comment type="caution">
    <text evidence="3">The sequence shown here is derived from an EMBL/GenBank/DDBJ whole genome shotgun (WGS) entry which is preliminary data.</text>
</comment>
<feature type="region of interest" description="Disordered" evidence="2">
    <location>
        <begin position="209"/>
        <end position="261"/>
    </location>
</feature>
<organism evidence="3">
    <name type="scientific">Cladocopium goreaui</name>
    <dbReference type="NCBI Taxonomy" id="2562237"/>
    <lineage>
        <taxon>Eukaryota</taxon>
        <taxon>Sar</taxon>
        <taxon>Alveolata</taxon>
        <taxon>Dinophyceae</taxon>
        <taxon>Suessiales</taxon>
        <taxon>Symbiodiniaceae</taxon>
        <taxon>Cladocopium</taxon>
    </lineage>
</organism>
<gene>
    <name evidence="3" type="ORF">C1SCF055_LOCUS37750</name>
</gene>
<name>A0A9P1GJM2_9DINO</name>